<evidence type="ECO:0000313" key="1">
    <source>
        <dbReference type="EMBL" id="KOF84226.1"/>
    </source>
</evidence>
<sequence length="63" mass="6879">MPASYCNNNSDVSSSSKMILVMVEITQFPDNTPKTAIDIALKPYQDILGAITSQMKKSWKGLG</sequence>
<accession>A0A0L8H4K6</accession>
<dbReference type="AlphaFoldDB" id="A0A0L8H4K6"/>
<dbReference type="EMBL" id="KQ419216">
    <property type="protein sequence ID" value="KOF84226.1"/>
    <property type="molecule type" value="Genomic_DNA"/>
</dbReference>
<reference evidence="1" key="1">
    <citation type="submission" date="2015-07" db="EMBL/GenBank/DDBJ databases">
        <title>MeaNS - Measles Nucleotide Surveillance Program.</title>
        <authorList>
            <person name="Tran T."/>
            <person name="Druce J."/>
        </authorList>
    </citation>
    <scope>NUCLEOTIDE SEQUENCE</scope>
    <source>
        <strain evidence="1">UCB-OBI-ISO-001</strain>
        <tissue evidence="1">Gonad</tissue>
    </source>
</reference>
<organism evidence="1">
    <name type="scientific">Octopus bimaculoides</name>
    <name type="common">California two-spotted octopus</name>
    <dbReference type="NCBI Taxonomy" id="37653"/>
    <lineage>
        <taxon>Eukaryota</taxon>
        <taxon>Metazoa</taxon>
        <taxon>Spiralia</taxon>
        <taxon>Lophotrochozoa</taxon>
        <taxon>Mollusca</taxon>
        <taxon>Cephalopoda</taxon>
        <taxon>Coleoidea</taxon>
        <taxon>Octopodiformes</taxon>
        <taxon>Octopoda</taxon>
        <taxon>Incirrata</taxon>
        <taxon>Octopodidae</taxon>
        <taxon>Octopus</taxon>
    </lineage>
</organism>
<name>A0A0L8H4K6_OCTBM</name>
<protein>
    <submittedName>
        <fullName evidence="1">Uncharacterized protein</fullName>
    </submittedName>
</protein>
<gene>
    <name evidence="1" type="ORF">OCBIM_22022441mg</name>
</gene>
<proteinExistence type="predicted"/>